<evidence type="ECO:0000313" key="3">
    <source>
        <dbReference type="Proteomes" id="UP000239706"/>
    </source>
</evidence>
<keyword evidence="3" id="KW-1185">Reference proteome</keyword>
<protein>
    <submittedName>
        <fullName evidence="2">Uncharacterized protein</fullName>
    </submittedName>
</protein>
<comment type="caution">
    <text evidence="2">The sequence shown here is derived from an EMBL/GenBank/DDBJ whole genome shotgun (WGS) entry which is preliminary data.</text>
</comment>
<reference evidence="2 3" key="1">
    <citation type="submission" date="2018-03" db="EMBL/GenBank/DDBJ databases">
        <title>Genome sequence of Clostridium liquoris DSM 100320.</title>
        <authorList>
            <person name="Poehlein A."/>
            <person name="Daniel R."/>
        </authorList>
    </citation>
    <scope>NUCLEOTIDE SEQUENCE [LARGE SCALE GENOMIC DNA]</scope>
    <source>
        <strain evidence="2 3">DSM 100320</strain>
    </source>
</reference>
<dbReference type="AlphaFoldDB" id="A0A2T0B0C1"/>
<dbReference type="Proteomes" id="UP000239706">
    <property type="component" value="Unassembled WGS sequence"/>
</dbReference>
<organism evidence="2 3">
    <name type="scientific">Clostridium liquoris</name>
    <dbReference type="NCBI Taxonomy" id="1289519"/>
    <lineage>
        <taxon>Bacteria</taxon>
        <taxon>Bacillati</taxon>
        <taxon>Bacillota</taxon>
        <taxon>Clostridia</taxon>
        <taxon>Eubacteriales</taxon>
        <taxon>Clostridiaceae</taxon>
        <taxon>Clostridium</taxon>
    </lineage>
</organism>
<feature type="coiled-coil region" evidence="1">
    <location>
        <begin position="15"/>
        <end position="91"/>
    </location>
</feature>
<sequence>MEFTIKRIIAIDEGAERFRENKKEEIEKKREELQNEIQAMTREEETDIKNIEKETKQKTIVEAEKQVESIKSQKEEQVNLLYEKFKNAKDKIIQETISDILSSPKEE</sequence>
<name>A0A2T0B0C1_9CLOT</name>
<evidence type="ECO:0000313" key="2">
    <source>
        <dbReference type="EMBL" id="PRR76895.1"/>
    </source>
</evidence>
<proteinExistence type="predicted"/>
<dbReference type="RefSeq" id="WP_106064835.1">
    <property type="nucleotide sequence ID" value="NZ_PVXO01000073.1"/>
</dbReference>
<accession>A0A2T0B0C1</accession>
<gene>
    <name evidence="2" type="ORF">CLLI_28290</name>
</gene>
<dbReference type="EMBL" id="PVXO01000073">
    <property type="protein sequence ID" value="PRR76895.1"/>
    <property type="molecule type" value="Genomic_DNA"/>
</dbReference>
<keyword evidence="1" id="KW-0175">Coiled coil</keyword>
<evidence type="ECO:0000256" key="1">
    <source>
        <dbReference type="SAM" id="Coils"/>
    </source>
</evidence>
<dbReference type="OrthoDB" id="9880562at2"/>